<dbReference type="InterPro" id="IPR054246">
    <property type="entry name" value="DUF6973"/>
</dbReference>
<feature type="domain" description="DUF6973" evidence="1">
    <location>
        <begin position="1"/>
        <end position="125"/>
    </location>
</feature>
<sequence>MVLSHPLFSILTFWATVKTYAISEKLFPITHSTDGAGNAFRHALWNCLIMMYCCKISSVEKSLQWAEKITGLHEDLFPNEPLQTKMDLHNNEIGRQYFMSLLPGIHRQFFETSFFVDHLLELTKKSVILESEGQEIGFNLVRLKEKRETLG</sequence>
<dbReference type="Pfam" id="PF22322">
    <property type="entry name" value="DUF6973"/>
    <property type="match status" value="1"/>
</dbReference>
<evidence type="ECO:0000313" key="3">
    <source>
        <dbReference type="Proteomes" id="UP000620064"/>
    </source>
</evidence>
<keyword evidence="3" id="KW-1185">Reference proteome</keyword>
<dbReference type="Proteomes" id="UP000620064">
    <property type="component" value="Unassembled WGS sequence"/>
</dbReference>
<dbReference type="EMBL" id="BMLV01000002">
    <property type="protein sequence ID" value="GGP03407.1"/>
    <property type="molecule type" value="Genomic_DNA"/>
</dbReference>
<comment type="caution">
    <text evidence="2">The sequence shown here is derived from an EMBL/GenBank/DDBJ whole genome shotgun (WGS) entry which is preliminary data.</text>
</comment>
<evidence type="ECO:0000259" key="1">
    <source>
        <dbReference type="Pfam" id="PF22322"/>
    </source>
</evidence>
<accession>A0ABQ2NK75</accession>
<name>A0ABQ2NK75_9FLAO</name>
<gene>
    <name evidence="2" type="ORF">GCM10010992_11680</name>
</gene>
<protein>
    <recommendedName>
        <fullName evidence="1">DUF6973 domain-containing protein</fullName>
    </recommendedName>
</protein>
<reference evidence="3" key="1">
    <citation type="journal article" date="2019" name="Int. J. Syst. Evol. Microbiol.">
        <title>The Global Catalogue of Microorganisms (GCM) 10K type strain sequencing project: providing services to taxonomists for standard genome sequencing and annotation.</title>
        <authorList>
            <consortium name="The Broad Institute Genomics Platform"/>
            <consortium name="The Broad Institute Genome Sequencing Center for Infectious Disease"/>
            <person name="Wu L."/>
            <person name="Ma J."/>
        </authorList>
    </citation>
    <scope>NUCLEOTIDE SEQUENCE [LARGE SCALE GENOMIC DNA]</scope>
    <source>
        <strain evidence="3">CGMCC 1.7656</strain>
    </source>
</reference>
<proteinExistence type="predicted"/>
<organism evidence="2 3">
    <name type="scientific">Cloacibacterium rupense</name>
    <dbReference type="NCBI Taxonomy" id="517423"/>
    <lineage>
        <taxon>Bacteria</taxon>
        <taxon>Pseudomonadati</taxon>
        <taxon>Bacteroidota</taxon>
        <taxon>Flavobacteriia</taxon>
        <taxon>Flavobacteriales</taxon>
        <taxon>Weeksellaceae</taxon>
    </lineage>
</organism>
<evidence type="ECO:0000313" key="2">
    <source>
        <dbReference type="EMBL" id="GGP03407.1"/>
    </source>
</evidence>